<evidence type="ECO:0000313" key="2">
    <source>
        <dbReference type="Proteomes" id="UP001216579"/>
    </source>
</evidence>
<organism evidence="1 2">
    <name type="scientific">Streptomyces silvisoli</name>
    <dbReference type="NCBI Taxonomy" id="3034235"/>
    <lineage>
        <taxon>Bacteria</taxon>
        <taxon>Bacillati</taxon>
        <taxon>Actinomycetota</taxon>
        <taxon>Actinomycetes</taxon>
        <taxon>Kitasatosporales</taxon>
        <taxon>Streptomycetaceae</taxon>
        <taxon>Streptomyces</taxon>
    </lineage>
</organism>
<gene>
    <name evidence="1" type="ORF">P3G67_20450</name>
</gene>
<name>A0ABT5ZNZ6_9ACTN</name>
<comment type="caution">
    <text evidence="1">The sequence shown here is derived from an EMBL/GenBank/DDBJ whole genome shotgun (WGS) entry which is preliminary data.</text>
</comment>
<reference evidence="1 2" key="1">
    <citation type="submission" date="2023-03" db="EMBL/GenBank/DDBJ databases">
        <title>Draft genome sequence of Streptomyces sp. RB6PN23 isolated from peat swamp forest in Thailand.</title>
        <authorList>
            <person name="Klaysubun C."/>
            <person name="Duangmal K."/>
        </authorList>
    </citation>
    <scope>NUCLEOTIDE SEQUENCE [LARGE SCALE GENOMIC DNA]</scope>
    <source>
        <strain evidence="1 2">RB6PN23</strain>
    </source>
</reference>
<dbReference type="RefSeq" id="WP_276094736.1">
    <property type="nucleotide sequence ID" value="NZ_JARJBC010000013.1"/>
</dbReference>
<dbReference type="Proteomes" id="UP001216579">
    <property type="component" value="Unassembled WGS sequence"/>
</dbReference>
<accession>A0ABT5ZNZ6</accession>
<protein>
    <submittedName>
        <fullName evidence="1">Uncharacterized protein</fullName>
    </submittedName>
</protein>
<dbReference type="EMBL" id="JARJBC010000013">
    <property type="protein sequence ID" value="MDF3291555.1"/>
    <property type="molecule type" value="Genomic_DNA"/>
</dbReference>
<keyword evidence="2" id="KW-1185">Reference proteome</keyword>
<evidence type="ECO:0000313" key="1">
    <source>
        <dbReference type="EMBL" id="MDF3291555.1"/>
    </source>
</evidence>
<proteinExistence type="predicted"/>
<sequence>MTTDDVVHANYQIRLRLGEPPSPVPEPFAELLLAWIDNRDNMNTAANRDSRWLFPGRRAGAMTVRRPCPPAPGLLEEYAARFDDLFVSLAQRHGFREYLTAC</sequence>